<dbReference type="Pfam" id="PF05869">
    <property type="entry name" value="Dam"/>
    <property type="match status" value="1"/>
</dbReference>
<protein>
    <submittedName>
        <fullName evidence="2">DNA N-6-adenine-methyltransferase</fullName>
    </submittedName>
</protein>
<dbReference type="Proteomes" id="UP001589698">
    <property type="component" value="Unassembled WGS sequence"/>
</dbReference>
<keyword evidence="3" id="KW-1185">Reference proteome</keyword>
<reference evidence="2 3" key="1">
    <citation type="submission" date="2024-09" db="EMBL/GenBank/DDBJ databases">
        <authorList>
            <person name="Sun Q."/>
            <person name="Mori K."/>
        </authorList>
    </citation>
    <scope>NUCLEOTIDE SEQUENCE [LARGE SCALE GENOMIC DNA]</scope>
    <source>
        <strain evidence="2 3">CCM 8654</strain>
    </source>
</reference>
<proteinExistence type="predicted"/>
<dbReference type="InterPro" id="IPR002052">
    <property type="entry name" value="DNA_methylase_N6_adenine_CS"/>
</dbReference>
<evidence type="ECO:0000256" key="1">
    <source>
        <dbReference type="SAM" id="MobiDB-lite"/>
    </source>
</evidence>
<sequence length="267" mass="28855">MTASALFSSATDNWPTPADFYDRLDQEFGFTLDVCSSTANHKAERFYALDHVDPDRRDGLQADWVADARPLIDLSGRTRDAIWMNPPYGRTIGKWMEKAHASAQTGATVVCLVPVRTSSAWWHDWVLTTGAEVRYVRGRLTFGDATSSAPFGSAVVIYRPSDVDGQAGPVRTVPAKDVAGEVVPASTATSTGSDRTSPSELNSVPGTARQASMRYKHARRQPPLSSGRAAARGRRVSPSIAPTSSKPGVAPEPMWVLTYTSEPSCVQ</sequence>
<accession>A0ABV6E1M7</accession>
<dbReference type="PROSITE" id="PS00092">
    <property type="entry name" value="N6_MTASE"/>
    <property type="match status" value="1"/>
</dbReference>
<evidence type="ECO:0000313" key="2">
    <source>
        <dbReference type="EMBL" id="MFC0222838.1"/>
    </source>
</evidence>
<gene>
    <name evidence="2" type="ORF">ACFFJG_10125</name>
</gene>
<name>A0ABV6E1M7_9ACTN</name>
<dbReference type="RefSeq" id="WP_378518554.1">
    <property type="nucleotide sequence ID" value="NZ_CBCSDI010000032.1"/>
</dbReference>
<dbReference type="EMBL" id="JBHLXH010000001">
    <property type="protein sequence ID" value="MFC0222838.1"/>
    <property type="molecule type" value="Genomic_DNA"/>
</dbReference>
<feature type="region of interest" description="Disordered" evidence="1">
    <location>
        <begin position="182"/>
        <end position="252"/>
    </location>
</feature>
<organism evidence="2 3">
    <name type="scientific">Nocardioides zeicaulis</name>
    <dbReference type="NCBI Taxonomy" id="1776857"/>
    <lineage>
        <taxon>Bacteria</taxon>
        <taxon>Bacillati</taxon>
        <taxon>Actinomycetota</taxon>
        <taxon>Actinomycetes</taxon>
        <taxon>Propionibacteriales</taxon>
        <taxon>Nocardioidaceae</taxon>
        <taxon>Nocardioides</taxon>
    </lineage>
</organism>
<feature type="compositionally biased region" description="Polar residues" evidence="1">
    <location>
        <begin position="186"/>
        <end position="205"/>
    </location>
</feature>
<dbReference type="InterPro" id="IPR008593">
    <property type="entry name" value="Dam_MeTrfase"/>
</dbReference>
<comment type="caution">
    <text evidence="2">The sequence shown here is derived from an EMBL/GenBank/DDBJ whole genome shotgun (WGS) entry which is preliminary data.</text>
</comment>
<evidence type="ECO:0000313" key="3">
    <source>
        <dbReference type="Proteomes" id="UP001589698"/>
    </source>
</evidence>